<accession>A0A7S2EE26</accession>
<evidence type="ECO:0000259" key="2">
    <source>
        <dbReference type="PROSITE" id="PS50105"/>
    </source>
</evidence>
<feature type="region of interest" description="Disordered" evidence="1">
    <location>
        <begin position="311"/>
        <end position="330"/>
    </location>
</feature>
<feature type="region of interest" description="Disordered" evidence="1">
    <location>
        <begin position="542"/>
        <end position="566"/>
    </location>
</feature>
<proteinExistence type="predicted"/>
<evidence type="ECO:0000256" key="1">
    <source>
        <dbReference type="SAM" id="MobiDB-lite"/>
    </source>
</evidence>
<dbReference type="InterPro" id="IPR013761">
    <property type="entry name" value="SAM/pointed_sf"/>
</dbReference>
<dbReference type="EMBL" id="HBGN01018451">
    <property type="protein sequence ID" value="CAD9331300.1"/>
    <property type="molecule type" value="Transcribed_RNA"/>
</dbReference>
<gene>
    <name evidence="3" type="ORF">DBRI1063_LOCUS11736</name>
</gene>
<feature type="region of interest" description="Disordered" evidence="1">
    <location>
        <begin position="219"/>
        <end position="283"/>
    </location>
</feature>
<dbReference type="AlphaFoldDB" id="A0A7S2EE26"/>
<dbReference type="Pfam" id="PF07647">
    <property type="entry name" value="SAM_2"/>
    <property type="match status" value="1"/>
</dbReference>
<organism evidence="3">
    <name type="scientific">Ditylum brightwellii</name>
    <dbReference type="NCBI Taxonomy" id="49249"/>
    <lineage>
        <taxon>Eukaryota</taxon>
        <taxon>Sar</taxon>
        <taxon>Stramenopiles</taxon>
        <taxon>Ochrophyta</taxon>
        <taxon>Bacillariophyta</taxon>
        <taxon>Mediophyceae</taxon>
        <taxon>Lithodesmiophycidae</taxon>
        <taxon>Lithodesmiales</taxon>
        <taxon>Lithodesmiaceae</taxon>
        <taxon>Ditylum</taxon>
    </lineage>
</organism>
<feature type="compositionally biased region" description="Polar residues" evidence="1">
    <location>
        <begin position="260"/>
        <end position="283"/>
    </location>
</feature>
<evidence type="ECO:0000313" key="3">
    <source>
        <dbReference type="EMBL" id="CAD9331300.1"/>
    </source>
</evidence>
<feature type="compositionally biased region" description="Polar residues" evidence="1">
    <location>
        <begin position="243"/>
        <end position="252"/>
    </location>
</feature>
<dbReference type="Gene3D" id="1.10.150.50">
    <property type="entry name" value="Transcription Factor, Ets-1"/>
    <property type="match status" value="1"/>
</dbReference>
<dbReference type="PROSITE" id="PS50105">
    <property type="entry name" value="SAM_DOMAIN"/>
    <property type="match status" value="1"/>
</dbReference>
<dbReference type="CDD" id="cd09487">
    <property type="entry name" value="SAM_superfamily"/>
    <property type="match status" value="1"/>
</dbReference>
<dbReference type="InterPro" id="IPR001660">
    <property type="entry name" value="SAM"/>
</dbReference>
<reference evidence="3" key="1">
    <citation type="submission" date="2021-01" db="EMBL/GenBank/DDBJ databases">
        <authorList>
            <person name="Corre E."/>
            <person name="Pelletier E."/>
            <person name="Niang G."/>
            <person name="Scheremetjew M."/>
            <person name="Finn R."/>
            <person name="Kale V."/>
            <person name="Holt S."/>
            <person name="Cochrane G."/>
            <person name="Meng A."/>
            <person name="Brown T."/>
            <person name="Cohen L."/>
        </authorList>
    </citation>
    <scope>NUCLEOTIDE SEQUENCE</scope>
    <source>
        <strain evidence="3">Pop2</strain>
    </source>
</reference>
<dbReference type="SUPFAM" id="SSF47769">
    <property type="entry name" value="SAM/Pointed domain"/>
    <property type="match status" value="1"/>
</dbReference>
<feature type="compositionally biased region" description="Low complexity" evidence="1">
    <location>
        <begin position="313"/>
        <end position="324"/>
    </location>
</feature>
<protein>
    <recommendedName>
        <fullName evidence="2">SAM domain-containing protein</fullName>
    </recommendedName>
</protein>
<sequence>MAQSASSVKSILQALHLSHHEEIFHQNAIVSAGDMQLLSLENLKELGVLKMGERNRLWAWIQHRRKISPISSLPFPYASRNNHSYEEAGQDYHIPLRDKSVPYLVSHRSNDEDCPSLLTYSSGSQTTPDRITEKVTNSTRRKSVTLLLKPKDYVESFSPDYPTNPSICSEATENDVGMIQELVNRAKRPTFKQQQSLPEHENVSLSIPQKHSAEDQFSELTFPSLRSPHSQRTKSPERPMRRSMSTPLLSSPQREKGTDSAPTRKSLPSQAPQVMLSSQSKRNSLHSLEEKIMNIALGQKVILHTQPTQNYVTQTQQSSPQRRPSYTKQKSAPILMAGVTSDTITFSQPAQLKDDGAMKGNPEGKMPHTVGRSNTESGIVCEPDVADPNDRFGANVYSFLVHDSGFIVRASRKFCTKMIGEAGYDNDIIDNAIWRYTQIAHSFSHKKSHDLRSQPDAIIVRRLLDFRKAAIVAACTSSIEEMEDRGLVFSPVRKGKEDSHDLQRESDIWESPEDKIEEILSKDVFQRIRNMWEVDCPFDTSRGGVFPQSDPFYKKDDPLVHPRKHN</sequence>
<feature type="domain" description="SAM" evidence="2">
    <location>
        <begin position="3"/>
        <end position="67"/>
    </location>
</feature>
<name>A0A7S2EE26_9STRA</name>